<evidence type="ECO:0000256" key="6">
    <source>
        <dbReference type="ARBA" id="ARBA00023002"/>
    </source>
</evidence>
<evidence type="ECO:0000256" key="3">
    <source>
        <dbReference type="ARBA" id="ARBA00022630"/>
    </source>
</evidence>
<gene>
    <name evidence="10" type="ORF">N6H18_06960</name>
</gene>
<dbReference type="InterPro" id="IPR029479">
    <property type="entry name" value="Nitroreductase"/>
</dbReference>
<organism evidence="10 11">
    <name type="scientific">Reichenbachiella agarivorans</name>
    <dbReference type="NCBI Taxonomy" id="2979464"/>
    <lineage>
        <taxon>Bacteria</taxon>
        <taxon>Pseudomonadati</taxon>
        <taxon>Bacteroidota</taxon>
        <taxon>Cytophagia</taxon>
        <taxon>Cytophagales</taxon>
        <taxon>Reichenbachiellaceae</taxon>
        <taxon>Reichenbachiella</taxon>
    </lineage>
</organism>
<dbReference type="Pfam" id="PF00881">
    <property type="entry name" value="Nitroreductase"/>
    <property type="match status" value="1"/>
</dbReference>
<dbReference type="InterPro" id="IPR000415">
    <property type="entry name" value="Nitroreductase-like"/>
</dbReference>
<evidence type="ECO:0000256" key="5">
    <source>
        <dbReference type="ARBA" id="ARBA00022857"/>
    </source>
</evidence>
<dbReference type="EC" id="1.-.-.-" evidence="8"/>
<accession>A0ABY6CUH5</accession>
<proteinExistence type="inferred from homology"/>
<keyword evidence="5 8" id="KW-0521">NADP</keyword>
<evidence type="ECO:0000256" key="1">
    <source>
        <dbReference type="ARBA" id="ARBA00001917"/>
    </source>
</evidence>
<dbReference type="EMBL" id="CP106679">
    <property type="protein sequence ID" value="UXP34166.1"/>
    <property type="molecule type" value="Genomic_DNA"/>
</dbReference>
<dbReference type="PANTHER" id="PTHR43821:SF1">
    <property type="entry name" value="NAD(P)H NITROREDUCTASE YDJA-RELATED"/>
    <property type="match status" value="1"/>
</dbReference>
<evidence type="ECO:0000313" key="11">
    <source>
        <dbReference type="Proteomes" id="UP001065174"/>
    </source>
</evidence>
<dbReference type="Gene3D" id="3.40.109.10">
    <property type="entry name" value="NADH Oxidase"/>
    <property type="match status" value="1"/>
</dbReference>
<feature type="domain" description="Nitroreductase" evidence="9">
    <location>
        <begin position="12"/>
        <end position="169"/>
    </location>
</feature>
<comment type="similarity">
    <text evidence="2 8">Belongs to the nitroreductase family.</text>
</comment>
<dbReference type="SUPFAM" id="SSF55469">
    <property type="entry name" value="FMN-dependent nitroreductase-like"/>
    <property type="match status" value="1"/>
</dbReference>
<protein>
    <recommendedName>
        <fullName evidence="8">Putative NAD(P)H nitroreductase</fullName>
        <ecNumber evidence="8">1.-.-.-</ecNumber>
    </recommendedName>
</protein>
<keyword evidence="7 8" id="KW-0520">NAD</keyword>
<keyword evidence="6 8" id="KW-0560">Oxidoreductase</keyword>
<dbReference type="Proteomes" id="UP001065174">
    <property type="component" value="Chromosome"/>
</dbReference>
<evidence type="ECO:0000313" key="10">
    <source>
        <dbReference type="EMBL" id="UXP34166.1"/>
    </source>
</evidence>
<dbReference type="InterPro" id="IPR026021">
    <property type="entry name" value="YdjA-like"/>
</dbReference>
<reference evidence="10" key="1">
    <citation type="submission" date="2022-09" db="EMBL/GenBank/DDBJ databases">
        <title>Comparative genomics and taxonomic characterization of three novel marine species of genus Reichenbachiella exhibiting antioxidant and polysaccharide degradation activities.</title>
        <authorList>
            <person name="Muhammad N."/>
            <person name="Lee Y.-J."/>
            <person name="Ko J."/>
            <person name="Kim S.-G."/>
        </authorList>
    </citation>
    <scope>NUCLEOTIDE SEQUENCE</scope>
    <source>
        <strain evidence="10">BKB1-1</strain>
    </source>
</reference>
<keyword evidence="4 8" id="KW-0288">FMN</keyword>
<keyword evidence="11" id="KW-1185">Reference proteome</keyword>
<evidence type="ECO:0000256" key="4">
    <source>
        <dbReference type="ARBA" id="ARBA00022643"/>
    </source>
</evidence>
<evidence type="ECO:0000256" key="2">
    <source>
        <dbReference type="ARBA" id="ARBA00007118"/>
    </source>
</evidence>
<dbReference type="PANTHER" id="PTHR43821">
    <property type="entry name" value="NAD(P)H NITROREDUCTASE YDJA-RELATED"/>
    <property type="match status" value="1"/>
</dbReference>
<name>A0ABY6CUH5_9BACT</name>
<comment type="cofactor">
    <cofactor evidence="1 8">
        <name>FMN</name>
        <dbReference type="ChEBI" id="CHEBI:58210"/>
    </cofactor>
</comment>
<dbReference type="InterPro" id="IPR052530">
    <property type="entry name" value="NAD(P)H_nitroreductase"/>
</dbReference>
<evidence type="ECO:0000256" key="7">
    <source>
        <dbReference type="ARBA" id="ARBA00023027"/>
    </source>
</evidence>
<sequence length="193" mass="22075">MNFDPAQVTKLLRNRRSIFTKQFSGERVKDAFIQEMLENANWAPTYKKTEPWRFKVFCDEGLKKLGEMQAEIYKKANGKKADDSTLKKLINKPQECSHVIAIGMKRDKSITKIEEICAVAAAVQNMHLTATALGVGCYWSTGGITYLEEAKPYFDLGKKDLLLGFLYVGMPDLKKWPESKRKSIESKVTWVRE</sequence>
<keyword evidence="3 8" id="KW-0285">Flavoprotein</keyword>
<dbReference type="CDD" id="cd02135">
    <property type="entry name" value="YdjA-like"/>
    <property type="match status" value="1"/>
</dbReference>
<dbReference type="PIRSF" id="PIRSF000232">
    <property type="entry name" value="YdjA"/>
    <property type="match status" value="1"/>
</dbReference>
<evidence type="ECO:0000259" key="9">
    <source>
        <dbReference type="Pfam" id="PF00881"/>
    </source>
</evidence>
<evidence type="ECO:0000256" key="8">
    <source>
        <dbReference type="PIRNR" id="PIRNR000232"/>
    </source>
</evidence>